<keyword evidence="6 9" id="KW-0067">ATP-binding</keyword>
<dbReference type="STRING" id="100787.A0A0G4L1B3"/>
<dbReference type="PANTHER" id="PTHR47634">
    <property type="entry name" value="PROTEIN KINASE DOMAIN-CONTAINING PROTEIN-RELATED"/>
    <property type="match status" value="1"/>
</dbReference>
<dbReference type="SUPFAM" id="SSF56112">
    <property type="entry name" value="Protein kinase-like (PK-like)"/>
    <property type="match status" value="1"/>
</dbReference>
<keyword evidence="5" id="KW-0418">Kinase</keyword>
<dbReference type="Gene3D" id="3.30.200.20">
    <property type="entry name" value="Phosphorylase Kinase, domain 1"/>
    <property type="match status" value="1"/>
</dbReference>
<evidence type="ECO:0000256" key="7">
    <source>
        <dbReference type="ARBA" id="ARBA00047899"/>
    </source>
</evidence>
<comment type="catalytic activity">
    <reaction evidence="7">
        <text>L-threonyl-[protein] + ATP = O-phospho-L-threonyl-[protein] + ADP + H(+)</text>
        <dbReference type="Rhea" id="RHEA:46608"/>
        <dbReference type="Rhea" id="RHEA-COMP:11060"/>
        <dbReference type="Rhea" id="RHEA-COMP:11605"/>
        <dbReference type="ChEBI" id="CHEBI:15378"/>
        <dbReference type="ChEBI" id="CHEBI:30013"/>
        <dbReference type="ChEBI" id="CHEBI:30616"/>
        <dbReference type="ChEBI" id="CHEBI:61977"/>
        <dbReference type="ChEBI" id="CHEBI:456216"/>
        <dbReference type="EC" id="2.7.11.1"/>
    </reaction>
</comment>
<proteinExistence type="predicted"/>
<keyword evidence="4 9" id="KW-0547">Nucleotide-binding</keyword>
<evidence type="ECO:0000313" key="13">
    <source>
        <dbReference type="Proteomes" id="UP000044602"/>
    </source>
</evidence>
<feature type="domain" description="Protein kinase" evidence="11">
    <location>
        <begin position="67"/>
        <end position="392"/>
    </location>
</feature>
<evidence type="ECO:0000313" key="12">
    <source>
        <dbReference type="EMBL" id="CRK15838.1"/>
    </source>
</evidence>
<dbReference type="EMBL" id="CVQH01006891">
    <property type="protein sequence ID" value="CRK15838.1"/>
    <property type="molecule type" value="Genomic_DNA"/>
</dbReference>
<evidence type="ECO:0000256" key="3">
    <source>
        <dbReference type="ARBA" id="ARBA00022679"/>
    </source>
</evidence>
<protein>
    <recommendedName>
        <fullName evidence="1">non-specific serine/threonine protein kinase</fullName>
        <ecNumber evidence="1">2.7.11.1</ecNumber>
    </recommendedName>
</protein>
<feature type="binding site" evidence="9">
    <location>
        <position position="96"/>
    </location>
    <ligand>
        <name>ATP</name>
        <dbReference type="ChEBI" id="CHEBI:30616"/>
    </ligand>
</feature>
<dbReference type="GO" id="GO:0050684">
    <property type="term" value="P:regulation of mRNA processing"/>
    <property type="evidence" value="ECO:0007669"/>
    <property type="project" value="TreeGrafter"/>
</dbReference>
<dbReference type="InterPro" id="IPR011009">
    <property type="entry name" value="Kinase-like_dom_sf"/>
</dbReference>
<sequence length="394" mass="45110">MRSLACHFVKKQSQGLQCFARTLRPFRRTIATDGPLYEHINVVERLDGYRPGGYHPVQLNDKLQERYSIIEKLGYGSYSTIWLARDEKLSRYVAVKIGIANHSSKEAQVLEQLSACPTNDWSDRLIPLVLDRFELTGPNGTHSCLVTTPARCNIHLGNLLLQLPGKDIDKLTVNELYKKYGDPEAEPVVRVDKQPITSLSVPAYAYTPAWLGKPAEEVTLSEAKLMLTDLGTAFSPAHETRLQSFTPRKTRPPEPRFDPTTPLSYASDIWSLGCIIWEILGVRPFLDIFLPELDDVTANQIDALGPLPDEWWDAWDGKWKRFVANGQPTEGRQPWTFDQRFEDAIQGPRRRRKWDTMDERESKAFCELIKDILKFRPGERPTAEDILRSQWMTE</sequence>
<dbReference type="PROSITE" id="PS50011">
    <property type="entry name" value="PROTEIN_KINASE_DOM"/>
    <property type="match status" value="1"/>
</dbReference>
<dbReference type="SMART" id="SM00220">
    <property type="entry name" value="S_TKc"/>
    <property type="match status" value="1"/>
</dbReference>
<evidence type="ECO:0000256" key="10">
    <source>
        <dbReference type="SAM" id="MobiDB-lite"/>
    </source>
</evidence>
<dbReference type="AlphaFoldDB" id="A0A0G4L1B3"/>
<dbReference type="Proteomes" id="UP000044602">
    <property type="component" value="Unassembled WGS sequence"/>
</dbReference>
<feature type="region of interest" description="Disordered" evidence="10">
    <location>
        <begin position="241"/>
        <end position="260"/>
    </location>
</feature>
<keyword evidence="3" id="KW-0808">Transferase</keyword>
<evidence type="ECO:0000256" key="6">
    <source>
        <dbReference type="ARBA" id="ARBA00022840"/>
    </source>
</evidence>
<dbReference type="InterPro" id="IPR051334">
    <property type="entry name" value="SRPK"/>
</dbReference>
<evidence type="ECO:0000259" key="11">
    <source>
        <dbReference type="PROSITE" id="PS50011"/>
    </source>
</evidence>
<evidence type="ECO:0000256" key="9">
    <source>
        <dbReference type="PROSITE-ProRule" id="PRU10141"/>
    </source>
</evidence>
<dbReference type="Gene3D" id="1.10.510.10">
    <property type="entry name" value="Transferase(Phosphotransferase) domain 1"/>
    <property type="match status" value="1"/>
</dbReference>
<dbReference type="GO" id="GO:0004674">
    <property type="term" value="F:protein serine/threonine kinase activity"/>
    <property type="evidence" value="ECO:0007669"/>
    <property type="project" value="UniProtKB-KW"/>
</dbReference>
<comment type="catalytic activity">
    <reaction evidence="8">
        <text>L-seryl-[protein] + ATP = O-phospho-L-seryl-[protein] + ADP + H(+)</text>
        <dbReference type="Rhea" id="RHEA:17989"/>
        <dbReference type="Rhea" id="RHEA-COMP:9863"/>
        <dbReference type="Rhea" id="RHEA-COMP:11604"/>
        <dbReference type="ChEBI" id="CHEBI:15378"/>
        <dbReference type="ChEBI" id="CHEBI:29999"/>
        <dbReference type="ChEBI" id="CHEBI:30616"/>
        <dbReference type="ChEBI" id="CHEBI:83421"/>
        <dbReference type="ChEBI" id="CHEBI:456216"/>
        <dbReference type="EC" id="2.7.11.1"/>
    </reaction>
</comment>
<dbReference type="Pfam" id="PF00069">
    <property type="entry name" value="Pkinase"/>
    <property type="match status" value="1"/>
</dbReference>
<evidence type="ECO:0000256" key="2">
    <source>
        <dbReference type="ARBA" id="ARBA00022527"/>
    </source>
</evidence>
<evidence type="ECO:0000256" key="8">
    <source>
        <dbReference type="ARBA" id="ARBA00048679"/>
    </source>
</evidence>
<gene>
    <name evidence="12" type="ORF">BN1708_011580</name>
</gene>
<dbReference type="GO" id="GO:0000245">
    <property type="term" value="P:spliceosomal complex assembly"/>
    <property type="evidence" value="ECO:0007669"/>
    <property type="project" value="TreeGrafter"/>
</dbReference>
<dbReference type="EC" id="2.7.11.1" evidence="1"/>
<evidence type="ECO:0000256" key="5">
    <source>
        <dbReference type="ARBA" id="ARBA00022777"/>
    </source>
</evidence>
<dbReference type="InterPro" id="IPR000719">
    <property type="entry name" value="Prot_kinase_dom"/>
</dbReference>
<dbReference type="GO" id="GO:0005524">
    <property type="term" value="F:ATP binding"/>
    <property type="evidence" value="ECO:0007669"/>
    <property type="project" value="UniProtKB-UniRule"/>
</dbReference>
<accession>A0A0G4L1B3</accession>
<reference evidence="12 13" key="1">
    <citation type="submission" date="2015-05" db="EMBL/GenBank/DDBJ databases">
        <authorList>
            <person name="Wang D.B."/>
            <person name="Wang M."/>
        </authorList>
    </citation>
    <scope>NUCLEOTIDE SEQUENCE [LARGE SCALE GENOMIC DNA]</scope>
    <source>
        <strain evidence="12">VL1</strain>
    </source>
</reference>
<organism evidence="12 13">
    <name type="scientific">Verticillium longisporum</name>
    <name type="common">Verticillium dahliae var. longisporum</name>
    <dbReference type="NCBI Taxonomy" id="100787"/>
    <lineage>
        <taxon>Eukaryota</taxon>
        <taxon>Fungi</taxon>
        <taxon>Dikarya</taxon>
        <taxon>Ascomycota</taxon>
        <taxon>Pezizomycotina</taxon>
        <taxon>Sordariomycetes</taxon>
        <taxon>Hypocreomycetidae</taxon>
        <taxon>Glomerellales</taxon>
        <taxon>Plectosphaerellaceae</taxon>
        <taxon>Verticillium</taxon>
    </lineage>
</organism>
<evidence type="ECO:0000256" key="4">
    <source>
        <dbReference type="ARBA" id="ARBA00022741"/>
    </source>
</evidence>
<dbReference type="InterPro" id="IPR017441">
    <property type="entry name" value="Protein_kinase_ATP_BS"/>
</dbReference>
<keyword evidence="13" id="KW-1185">Reference proteome</keyword>
<name>A0A0G4L1B3_VERLO</name>
<dbReference type="PROSITE" id="PS00107">
    <property type="entry name" value="PROTEIN_KINASE_ATP"/>
    <property type="match status" value="1"/>
</dbReference>
<evidence type="ECO:0000256" key="1">
    <source>
        <dbReference type="ARBA" id="ARBA00012513"/>
    </source>
</evidence>
<dbReference type="PANTHER" id="PTHR47634:SF9">
    <property type="entry name" value="PROTEIN KINASE DOMAIN-CONTAINING PROTEIN-RELATED"/>
    <property type="match status" value="1"/>
</dbReference>
<keyword evidence="2" id="KW-0723">Serine/threonine-protein kinase</keyword>